<gene>
    <name evidence="5" type="ORF">K8W16_09645</name>
</gene>
<evidence type="ECO:0000256" key="1">
    <source>
        <dbReference type="ARBA" id="ARBA00000830"/>
    </source>
</evidence>
<dbReference type="RefSeq" id="WP_304123010.1">
    <property type="nucleotide sequence ID" value="NZ_DYZA01000194.1"/>
</dbReference>
<dbReference type="SFLD" id="SFLDG01129">
    <property type="entry name" value="C1.5:_HAD__Beta-PGM__Phosphata"/>
    <property type="match status" value="1"/>
</dbReference>
<dbReference type="GO" id="GO:0008967">
    <property type="term" value="F:phosphoglycolate phosphatase activity"/>
    <property type="evidence" value="ECO:0007669"/>
    <property type="project" value="UniProtKB-EC"/>
</dbReference>
<evidence type="ECO:0000256" key="4">
    <source>
        <dbReference type="ARBA" id="ARBA00013078"/>
    </source>
</evidence>
<dbReference type="GO" id="GO:0005829">
    <property type="term" value="C:cytosol"/>
    <property type="evidence" value="ECO:0007669"/>
    <property type="project" value="TreeGrafter"/>
</dbReference>
<dbReference type="EMBL" id="DYZA01000194">
    <property type="protein sequence ID" value="HJD97892.1"/>
    <property type="molecule type" value="Genomic_DNA"/>
</dbReference>
<reference evidence="5" key="1">
    <citation type="journal article" date="2021" name="PeerJ">
        <title>Extensive microbial diversity within the chicken gut microbiome revealed by metagenomics and culture.</title>
        <authorList>
            <person name="Gilroy R."/>
            <person name="Ravi A."/>
            <person name="Getino M."/>
            <person name="Pursley I."/>
            <person name="Horton D.L."/>
            <person name="Alikhan N.F."/>
            <person name="Baker D."/>
            <person name="Gharbi K."/>
            <person name="Hall N."/>
            <person name="Watson M."/>
            <person name="Adriaenssens E.M."/>
            <person name="Foster-Nyarko E."/>
            <person name="Jarju S."/>
            <person name="Secka A."/>
            <person name="Antonio M."/>
            <person name="Oren A."/>
            <person name="Chaudhuri R.R."/>
            <person name="La Ragione R."/>
            <person name="Hildebrand F."/>
            <person name="Pallen M.J."/>
        </authorList>
    </citation>
    <scope>NUCLEOTIDE SEQUENCE</scope>
    <source>
        <strain evidence="5">ChiGjej2B2-19336</strain>
    </source>
</reference>
<reference evidence="5" key="2">
    <citation type="submission" date="2021-09" db="EMBL/GenBank/DDBJ databases">
        <authorList>
            <person name="Gilroy R."/>
        </authorList>
    </citation>
    <scope>NUCLEOTIDE SEQUENCE</scope>
    <source>
        <strain evidence="5">ChiGjej2B2-19336</strain>
    </source>
</reference>
<accession>A0A921DTA8</accession>
<dbReference type="InterPro" id="IPR041492">
    <property type="entry name" value="HAD_2"/>
</dbReference>
<comment type="caution">
    <text evidence="5">The sequence shown here is derived from an EMBL/GenBank/DDBJ whole genome shotgun (WGS) entry which is preliminary data.</text>
</comment>
<dbReference type="InterPro" id="IPR023214">
    <property type="entry name" value="HAD_sf"/>
</dbReference>
<keyword evidence="5" id="KW-0378">Hydrolase</keyword>
<evidence type="ECO:0000256" key="3">
    <source>
        <dbReference type="ARBA" id="ARBA00006171"/>
    </source>
</evidence>
<evidence type="ECO:0000256" key="2">
    <source>
        <dbReference type="ARBA" id="ARBA00004818"/>
    </source>
</evidence>
<dbReference type="GO" id="GO:0006281">
    <property type="term" value="P:DNA repair"/>
    <property type="evidence" value="ECO:0007669"/>
    <property type="project" value="TreeGrafter"/>
</dbReference>
<dbReference type="EC" id="3.1.3.18" evidence="4"/>
<comment type="similarity">
    <text evidence="3">Belongs to the HAD-like hydrolase superfamily. CbbY/CbbZ/Gph/YieH family.</text>
</comment>
<dbReference type="InterPro" id="IPR036412">
    <property type="entry name" value="HAD-like_sf"/>
</dbReference>
<dbReference type="Proteomes" id="UP000698963">
    <property type="component" value="Unassembled WGS sequence"/>
</dbReference>
<sequence length="219" mass="23830">MQHYDTVIFDLDGTLLDTLEDLMLSVNHALSGRTKVRRSLEEVRGFVGNGVRRLMELSLPGGEDNPLFEEAMAAFRVHYAAHCRDHTRPYAGIMDMLEALKGRGLRLGIVSNKPDAQVKDMNGEYFGGVFGSAMGERQGVRRKPAPDGLLAAMEELGASREGTLYVGDSEVDIATAKNAGVDCLSVTWGFRDRDILEKAGASRFIDAPGELPALFGAAR</sequence>
<dbReference type="SUPFAM" id="SSF56784">
    <property type="entry name" value="HAD-like"/>
    <property type="match status" value="1"/>
</dbReference>
<comment type="pathway">
    <text evidence="2">Organic acid metabolism; glycolate biosynthesis; glycolate from 2-phosphoglycolate: step 1/1.</text>
</comment>
<evidence type="ECO:0000313" key="5">
    <source>
        <dbReference type="EMBL" id="HJD97892.1"/>
    </source>
</evidence>
<dbReference type="InterPro" id="IPR023198">
    <property type="entry name" value="PGP-like_dom2"/>
</dbReference>
<comment type="catalytic activity">
    <reaction evidence="1">
        <text>2-phosphoglycolate + H2O = glycolate + phosphate</text>
        <dbReference type="Rhea" id="RHEA:14369"/>
        <dbReference type="ChEBI" id="CHEBI:15377"/>
        <dbReference type="ChEBI" id="CHEBI:29805"/>
        <dbReference type="ChEBI" id="CHEBI:43474"/>
        <dbReference type="ChEBI" id="CHEBI:58033"/>
        <dbReference type="EC" id="3.1.3.18"/>
    </reaction>
</comment>
<dbReference type="PANTHER" id="PTHR43434:SF1">
    <property type="entry name" value="PHOSPHOGLYCOLATE PHOSPHATASE"/>
    <property type="match status" value="1"/>
</dbReference>
<name>A0A921DTA8_9BACT</name>
<dbReference type="PANTHER" id="PTHR43434">
    <property type="entry name" value="PHOSPHOGLYCOLATE PHOSPHATASE"/>
    <property type="match status" value="1"/>
</dbReference>
<dbReference type="Gene3D" id="3.40.50.1000">
    <property type="entry name" value="HAD superfamily/HAD-like"/>
    <property type="match status" value="1"/>
</dbReference>
<dbReference type="InterPro" id="IPR050155">
    <property type="entry name" value="HAD-like_hydrolase_sf"/>
</dbReference>
<evidence type="ECO:0000313" key="6">
    <source>
        <dbReference type="Proteomes" id="UP000698963"/>
    </source>
</evidence>
<dbReference type="SFLD" id="SFLDS00003">
    <property type="entry name" value="Haloacid_Dehalogenase"/>
    <property type="match status" value="1"/>
</dbReference>
<dbReference type="PRINTS" id="PR00413">
    <property type="entry name" value="HADHALOGNASE"/>
</dbReference>
<dbReference type="AlphaFoldDB" id="A0A921DTA8"/>
<dbReference type="Pfam" id="PF13419">
    <property type="entry name" value="HAD_2"/>
    <property type="match status" value="1"/>
</dbReference>
<proteinExistence type="inferred from homology"/>
<protein>
    <recommendedName>
        <fullName evidence="4">phosphoglycolate phosphatase</fullName>
        <ecNumber evidence="4">3.1.3.18</ecNumber>
    </recommendedName>
</protein>
<dbReference type="Gene3D" id="1.10.150.240">
    <property type="entry name" value="Putative phosphatase, domain 2"/>
    <property type="match status" value="1"/>
</dbReference>
<dbReference type="InterPro" id="IPR006439">
    <property type="entry name" value="HAD-SF_hydro_IA"/>
</dbReference>
<organism evidence="5 6">
    <name type="scientific">Mailhella massiliensis</name>
    <dbReference type="NCBI Taxonomy" id="1903261"/>
    <lineage>
        <taxon>Bacteria</taxon>
        <taxon>Pseudomonadati</taxon>
        <taxon>Thermodesulfobacteriota</taxon>
        <taxon>Desulfovibrionia</taxon>
        <taxon>Desulfovibrionales</taxon>
        <taxon>Desulfovibrionaceae</taxon>
        <taxon>Mailhella</taxon>
    </lineage>
</organism>
<dbReference type="NCBIfam" id="TIGR01549">
    <property type="entry name" value="HAD-SF-IA-v1"/>
    <property type="match status" value="1"/>
</dbReference>